<feature type="compositionally biased region" description="Basic and acidic residues" evidence="1">
    <location>
        <begin position="124"/>
        <end position="136"/>
    </location>
</feature>
<feature type="compositionally biased region" description="Low complexity" evidence="1">
    <location>
        <begin position="36"/>
        <end position="49"/>
    </location>
</feature>
<evidence type="ECO:0000313" key="4">
    <source>
        <dbReference type="Proteomes" id="UP000603352"/>
    </source>
</evidence>
<feature type="region of interest" description="Disordered" evidence="1">
    <location>
        <begin position="91"/>
        <end position="145"/>
    </location>
</feature>
<feature type="region of interest" description="Disordered" evidence="1">
    <location>
        <begin position="36"/>
        <end position="78"/>
    </location>
</feature>
<proteinExistence type="predicted"/>
<evidence type="ECO:0000313" key="3">
    <source>
        <dbReference type="EMBL" id="GGB49213.1"/>
    </source>
</evidence>
<comment type="caution">
    <text evidence="3">The sequence shown here is derived from an EMBL/GenBank/DDBJ whole genome shotgun (WGS) entry which is preliminary data.</text>
</comment>
<feature type="signal peptide" evidence="2">
    <location>
        <begin position="1"/>
        <end position="43"/>
    </location>
</feature>
<organism evidence="3 4">
    <name type="scientific">Tistrella bauzanensis</name>
    <dbReference type="NCBI Taxonomy" id="657419"/>
    <lineage>
        <taxon>Bacteria</taxon>
        <taxon>Pseudomonadati</taxon>
        <taxon>Pseudomonadota</taxon>
        <taxon>Alphaproteobacteria</taxon>
        <taxon>Geminicoccales</taxon>
        <taxon>Geminicoccaceae</taxon>
        <taxon>Tistrella</taxon>
    </lineage>
</organism>
<dbReference type="Proteomes" id="UP000603352">
    <property type="component" value="Unassembled WGS sequence"/>
</dbReference>
<keyword evidence="2" id="KW-0732">Signal</keyword>
<accession>A0ABQ1IQ76</accession>
<sequence>MPRHDDRLPAARLRRMGPMFRRLAAGVMLAASAALPLSPGVRAADTPAAPDEPDRLSKEAERLGRAADDAAEAARAAAEAAADRMQRLWNSLPRYSAPEIDEDGSVIIRRLPDRDAPLEGDTPPDEREGERPDRVPPADGPLLSV</sequence>
<dbReference type="RefSeq" id="WP_188579804.1">
    <property type="nucleotide sequence ID" value="NZ_BMDZ01000041.1"/>
</dbReference>
<evidence type="ECO:0000256" key="1">
    <source>
        <dbReference type="SAM" id="MobiDB-lite"/>
    </source>
</evidence>
<feature type="chain" id="PRO_5046337807" evidence="2">
    <location>
        <begin position="44"/>
        <end position="145"/>
    </location>
</feature>
<dbReference type="EMBL" id="BMDZ01000041">
    <property type="protein sequence ID" value="GGB49213.1"/>
    <property type="molecule type" value="Genomic_DNA"/>
</dbReference>
<name>A0ABQ1IQ76_9PROT</name>
<evidence type="ECO:0000256" key="2">
    <source>
        <dbReference type="SAM" id="SignalP"/>
    </source>
</evidence>
<reference evidence="4" key="1">
    <citation type="journal article" date="2019" name="Int. J. Syst. Evol. Microbiol.">
        <title>The Global Catalogue of Microorganisms (GCM) 10K type strain sequencing project: providing services to taxonomists for standard genome sequencing and annotation.</title>
        <authorList>
            <consortium name="The Broad Institute Genomics Platform"/>
            <consortium name="The Broad Institute Genome Sequencing Center for Infectious Disease"/>
            <person name="Wu L."/>
            <person name="Ma J."/>
        </authorList>
    </citation>
    <scope>NUCLEOTIDE SEQUENCE [LARGE SCALE GENOMIC DNA]</scope>
    <source>
        <strain evidence="4">CGMCC 1.10188</strain>
    </source>
</reference>
<keyword evidence="4" id="KW-1185">Reference proteome</keyword>
<gene>
    <name evidence="3" type="ORF">GCM10011505_32870</name>
</gene>
<feature type="compositionally biased region" description="Basic and acidic residues" evidence="1">
    <location>
        <begin position="52"/>
        <end position="68"/>
    </location>
</feature>
<protein>
    <submittedName>
        <fullName evidence="3">Uncharacterized protein</fullName>
    </submittedName>
</protein>